<reference evidence="2" key="1">
    <citation type="submission" date="2017-06" db="EMBL/GenBank/DDBJ databases">
        <authorList>
            <person name="Varghese N."/>
            <person name="Submissions S."/>
        </authorList>
    </citation>
    <scope>NUCLEOTIDE SEQUENCE [LARGE SCALE GENOMIC DNA]</scope>
    <source>
        <strain evidence="2">DSM 11116</strain>
    </source>
</reference>
<organism evidence="1 2">
    <name type="scientific">Hymenobacter gelipurpurascens</name>
    <dbReference type="NCBI Taxonomy" id="89968"/>
    <lineage>
        <taxon>Bacteria</taxon>
        <taxon>Pseudomonadati</taxon>
        <taxon>Bacteroidota</taxon>
        <taxon>Cytophagia</taxon>
        <taxon>Cytophagales</taxon>
        <taxon>Hymenobacteraceae</taxon>
        <taxon>Hymenobacter</taxon>
    </lineage>
</organism>
<protein>
    <submittedName>
        <fullName evidence="1">Uncharacterized protein</fullName>
    </submittedName>
</protein>
<gene>
    <name evidence="1" type="ORF">SAMN06265337_1277</name>
</gene>
<dbReference type="EMBL" id="FYEW01000001">
    <property type="protein sequence ID" value="SNC65374.1"/>
    <property type="molecule type" value="Genomic_DNA"/>
</dbReference>
<proteinExistence type="predicted"/>
<sequence length="304" mass="32982">MAADYPLHARALARPHAFLCGIAAPRHVIIGSAPKTRLLATAAWRSLLSTLLLAAGALLISCDKDNDSDDPLPEETTTVVVVTPADMKGWVKHVMGTPPASADLVAGPATPLAGTGSVRYTTAPNHNHSFSFARVRNTKYAGTLLSDITKLTYSTYVERRDTVVDTPFLVLHVDINGDGLPDDVINFAPWYQTGKFLVPGALDQWSSKINTWQTWDALHGGWWLVDMTSDALSILNDPDHKGKLFTLADYLRLYPNATIQNLPNGLGGIRVGLGGPTFANNFIGYMDNYTIGVKGVNTTYDFEN</sequence>
<dbReference type="RefSeq" id="WP_088842526.1">
    <property type="nucleotide sequence ID" value="NZ_FYEW01000001.1"/>
</dbReference>
<evidence type="ECO:0000313" key="2">
    <source>
        <dbReference type="Proteomes" id="UP000198131"/>
    </source>
</evidence>
<keyword evidence="2" id="KW-1185">Reference proteome</keyword>
<accession>A0A212THP8</accession>
<dbReference type="OrthoDB" id="154602at2"/>
<name>A0A212THP8_9BACT</name>
<evidence type="ECO:0000313" key="1">
    <source>
        <dbReference type="EMBL" id="SNC65374.1"/>
    </source>
</evidence>
<dbReference type="AlphaFoldDB" id="A0A212THP8"/>
<dbReference type="Proteomes" id="UP000198131">
    <property type="component" value="Unassembled WGS sequence"/>
</dbReference>